<dbReference type="Pfam" id="PF03466">
    <property type="entry name" value="LysR_substrate"/>
    <property type="match status" value="1"/>
</dbReference>
<evidence type="ECO:0000256" key="2">
    <source>
        <dbReference type="ARBA" id="ARBA00023015"/>
    </source>
</evidence>
<dbReference type="CDD" id="cd05466">
    <property type="entry name" value="PBP2_LTTR_substrate"/>
    <property type="match status" value="1"/>
</dbReference>
<dbReference type="InterPro" id="IPR036388">
    <property type="entry name" value="WH-like_DNA-bd_sf"/>
</dbReference>
<dbReference type="AlphaFoldDB" id="A0A4P6PAM3"/>
<dbReference type="KEGG" id="lsd:EMK97_17365"/>
<dbReference type="InterPro" id="IPR000847">
    <property type="entry name" value="LysR_HTH_N"/>
</dbReference>
<accession>A0A4P6PAM3</accession>
<keyword evidence="2" id="KW-0805">Transcription regulation</keyword>
<comment type="similarity">
    <text evidence="1">Belongs to the LysR transcriptional regulatory family.</text>
</comment>
<dbReference type="EMBL" id="CP034759">
    <property type="protein sequence ID" value="QBG37379.1"/>
    <property type="molecule type" value="Genomic_DNA"/>
</dbReference>
<dbReference type="PROSITE" id="PS50931">
    <property type="entry name" value="HTH_LYSR"/>
    <property type="match status" value="1"/>
</dbReference>
<sequence>MQINDIRIILHLLQSEDLKTTANTFHITSGALSKKLKRIENVINTQLFDRIGRNIKANSNGQKFFQHGKSLLNSYDTMLTEFSNPKTKTWLNIAGPAILVDYCLTSIIPALNTQDIELNLVTVYEGEAIKRLESNRADIAITTLEAISGRQNDNLKSLVLTQSEFKLVAAKSHPLAQKQPLTMSQVCRAAFAIPSSSPFCGITRGIGSDGWPDHQHPRNIAYRCDSLSSLKAIVSDAKAIAYIPDIAQNADLITLELDEKLQKNIEQICLVYNPSHASKRLKQLIYQLEQNTKPAKH</sequence>
<protein>
    <submittedName>
        <fullName evidence="6">LysR family transcriptional regulator</fullName>
    </submittedName>
</protein>
<dbReference type="PANTHER" id="PTHR30126:SF40">
    <property type="entry name" value="HTH-TYPE TRANSCRIPTIONAL REGULATOR GLTR"/>
    <property type="match status" value="1"/>
</dbReference>
<name>A0A4P6PAM3_9GAMM</name>
<dbReference type="InterPro" id="IPR036390">
    <property type="entry name" value="WH_DNA-bd_sf"/>
</dbReference>
<keyword evidence="7" id="KW-1185">Reference proteome</keyword>
<organism evidence="6 7">
    <name type="scientific">Litorilituus sediminis</name>
    <dbReference type="NCBI Taxonomy" id="718192"/>
    <lineage>
        <taxon>Bacteria</taxon>
        <taxon>Pseudomonadati</taxon>
        <taxon>Pseudomonadota</taxon>
        <taxon>Gammaproteobacteria</taxon>
        <taxon>Alteromonadales</taxon>
        <taxon>Colwelliaceae</taxon>
        <taxon>Litorilituus</taxon>
    </lineage>
</organism>
<dbReference type="Gene3D" id="1.10.10.10">
    <property type="entry name" value="Winged helix-like DNA-binding domain superfamily/Winged helix DNA-binding domain"/>
    <property type="match status" value="1"/>
</dbReference>
<evidence type="ECO:0000313" key="6">
    <source>
        <dbReference type="EMBL" id="QBG37379.1"/>
    </source>
</evidence>
<dbReference type="Proteomes" id="UP000290244">
    <property type="component" value="Chromosome"/>
</dbReference>
<dbReference type="RefSeq" id="WP_130604044.1">
    <property type="nucleotide sequence ID" value="NZ_CP034759.1"/>
</dbReference>
<dbReference type="Pfam" id="PF00126">
    <property type="entry name" value="HTH_1"/>
    <property type="match status" value="1"/>
</dbReference>
<evidence type="ECO:0000256" key="4">
    <source>
        <dbReference type="ARBA" id="ARBA00023163"/>
    </source>
</evidence>
<evidence type="ECO:0000256" key="1">
    <source>
        <dbReference type="ARBA" id="ARBA00009437"/>
    </source>
</evidence>
<evidence type="ECO:0000256" key="3">
    <source>
        <dbReference type="ARBA" id="ARBA00023125"/>
    </source>
</evidence>
<dbReference type="GO" id="GO:0003700">
    <property type="term" value="F:DNA-binding transcription factor activity"/>
    <property type="evidence" value="ECO:0007669"/>
    <property type="project" value="InterPro"/>
</dbReference>
<reference evidence="6 7" key="1">
    <citation type="submission" date="2018-12" db="EMBL/GenBank/DDBJ databases">
        <title>Complete genome of Litorilituus sediminis.</title>
        <authorList>
            <person name="Liu A."/>
            <person name="Rong J."/>
        </authorList>
    </citation>
    <scope>NUCLEOTIDE SEQUENCE [LARGE SCALE GENOMIC DNA]</scope>
    <source>
        <strain evidence="6 7">JCM 17549</strain>
    </source>
</reference>
<gene>
    <name evidence="6" type="ORF">EMK97_17365</name>
</gene>
<feature type="domain" description="HTH lysR-type" evidence="5">
    <location>
        <begin position="1"/>
        <end position="58"/>
    </location>
</feature>
<dbReference type="OrthoDB" id="9808620at2"/>
<dbReference type="Gene3D" id="3.40.190.290">
    <property type="match status" value="1"/>
</dbReference>
<keyword evidence="3" id="KW-0238">DNA-binding</keyword>
<dbReference type="SUPFAM" id="SSF53850">
    <property type="entry name" value="Periplasmic binding protein-like II"/>
    <property type="match status" value="1"/>
</dbReference>
<dbReference type="GO" id="GO:0000976">
    <property type="term" value="F:transcription cis-regulatory region binding"/>
    <property type="evidence" value="ECO:0007669"/>
    <property type="project" value="TreeGrafter"/>
</dbReference>
<dbReference type="PANTHER" id="PTHR30126">
    <property type="entry name" value="HTH-TYPE TRANSCRIPTIONAL REGULATOR"/>
    <property type="match status" value="1"/>
</dbReference>
<dbReference type="SUPFAM" id="SSF46785">
    <property type="entry name" value="Winged helix' DNA-binding domain"/>
    <property type="match status" value="1"/>
</dbReference>
<keyword evidence="4" id="KW-0804">Transcription</keyword>
<dbReference type="InterPro" id="IPR005119">
    <property type="entry name" value="LysR_subst-bd"/>
</dbReference>
<evidence type="ECO:0000259" key="5">
    <source>
        <dbReference type="PROSITE" id="PS50931"/>
    </source>
</evidence>
<proteinExistence type="inferred from homology"/>
<evidence type="ECO:0000313" key="7">
    <source>
        <dbReference type="Proteomes" id="UP000290244"/>
    </source>
</evidence>